<feature type="region of interest" description="Disordered" evidence="1">
    <location>
        <begin position="38"/>
        <end position="59"/>
    </location>
</feature>
<feature type="region of interest" description="Disordered" evidence="1">
    <location>
        <begin position="1"/>
        <end position="20"/>
    </location>
</feature>
<protein>
    <submittedName>
        <fullName evidence="2">Uncharacterized protein</fullName>
    </submittedName>
</protein>
<gene>
    <name evidence="2" type="ORF">E2C01_043859</name>
</gene>
<name>A0A5B7FXV3_PORTR</name>
<dbReference type="EMBL" id="VSRR010009247">
    <property type="protein sequence ID" value="MPC50039.1"/>
    <property type="molecule type" value="Genomic_DNA"/>
</dbReference>
<sequence length="59" mass="6303">MMRGNIRSLVTPDYPSSCSSCSSSPFLVKLPRSAPPRPPPLPALYVSAPPKSFNEATKA</sequence>
<proteinExistence type="predicted"/>
<reference evidence="2 3" key="1">
    <citation type="submission" date="2019-05" db="EMBL/GenBank/DDBJ databases">
        <title>Another draft genome of Portunus trituberculatus and its Hox gene families provides insights of decapod evolution.</title>
        <authorList>
            <person name="Jeong J.-H."/>
            <person name="Song I."/>
            <person name="Kim S."/>
            <person name="Choi T."/>
            <person name="Kim D."/>
            <person name="Ryu S."/>
            <person name="Kim W."/>
        </authorList>
    </citation>
    <scope>NUCLEOTIDE SEQUENCE [LARGE SCALE GENOMIC DNA]</scope>
    <source>
        <tissue evidence="2">Muscle</tissue>
    </source>
</reference>
<keyword evidence="3" id="KW-1185">Reference proteome</keyword>
<evidence type="ECO:0000313" key="2">
    <source>
        <dbReference type="EMBL" id="MPC50039.1"/>
    </source>
</evidence>
<organism evidence="2 3">
    <name type="scientific">Portunus trituberculatus</name>
    <name type="common">Swimming crab</name>
    <name type="synonym">Neptunus trituberculatus</name>
    <dbReference type="NCBI Taxonomy" id="210409"/>
    <lineage>
        <taxon>Eukaryota</taxon>
        <taxon>Metazoa</taxon>
        <taxon>Ecdysozoa</taxon>
        <taxon>Arthropoda</taxon>
        <taxon>Crustacea</taxon>
        <taxon>Multicrustacea</taxon>
        <taxon>Malacostraca</taxon>
        <taxon>Eumalacostraca</taxon>
        <taxon>Eucarida</taxon>
        <taxon>Decapoda</taxon>
        <taxon>Pleocyemata</taxon>
        <taxon>Brachyura</taxon>
        <taxon>Eubrachyura</taxon>
        <taxon>Portunoidea</taxon>
        <taxon>Portunidae</taxon>
        <taxon>Portuninae</taxon>
        <taxon>Portunus</taxon>
    </lineage>
</organism>
<evidence type="ECO:0000313" key="3">
    <source>
        <dbReference type="Proteomes" id="UP000324222"/>
    </source>
</evidence>
<dbReference type="AlphaFoldDB" id="A0A5B7FXV3"/>
<evidence type="ECO:0000256" key="1">
    <source>
        <dbReference type="SAM" id="MobiDB-lite"/>
    </source>
</evidence>
<accession>A0A5B7FXV3</accession>
<comment type="caution">
    <text evidence="2">The sequence shown here is derived from an EMBL/GenBank/DDBJ whole genome shotgun (WGS) entry which is preliminary data.</text>
</comment>
<dbReference type="Proteomes" id="UP000324222">
    <property type="component" value="Unassembled WGS sequence"/>
</dbReference>